<sequence>MFENVDGFDFDGNGMYNACTYTHIFFCQFKFILHWYCLHLQISLSSDPQKTKSKTNMMTTVWQDFLTLGHLRDVEATILNACLSIVKDVAGLQGVMVHAFSSYVTVTWLPPLCADPLSNVPENLASQDIILLPSWTHNHWMICITSTTYKPWDMEGVQL</sequence>
<evidence type="ECO:0000313" key="2">
    <source>
        <dbReference type="Proteomes" id="UP001059041"/>
    </source>
</evidence>
<protein>
    <submittedName>
        <fullName evidence="1">Uncharacterized protein</fullName>
    </submittedName>
</protein>
<accession>A0A9W7X5E0</accession>
<evidence type="ECO:0000313" key="1">
    <source>
        <dbReference type="EMBL" id="KAI7814069.1"/>
    </source>
</evidence>
<gene>
    <name evidence="1" type="ORF">IRJ41_007413</name>
</gene>
<name>A0A9W7X5E0_TRIRA</name>
<reference evidence="1" key="1">
    <citation type="submission" date="2021-02" db="EMBL/GenBank/DDBJ databases">
        <title>Comparative genomics reveals that relaxation of natural selection precedes convergent phenotypic evolution of cavefish.</title>
        <authorList>
            <person name="Peng Z."/>
        </authorList>
    </citation>
    <scope>NUCLEOTIDE SEQUENCE</scope>
    <source>
        <tissue evidence="1">Muscle</tissue>
    </source>
</reference>
<keyword evidence="2" id="KW-1185">Reference proteome</keyword>
<dbReference type="Proteomes" id="UP001059041">
    <property type="component" value="Linkage Group LG1"/>
</dbReference>
<organism evidence="1 2">
    <name type="scientific">Triplophysa rosa</name>
    <name type="common">Cave loach</name>
    <dbReference type="NCBI Taxonomy" id="992332"/>
    <lineage>
        <taxon>Eukaryota</taxon>
        <taxon>Metazoa</taxon>
        <taxon>Chordata</taxon>
        <taxon>Craniata</taxon>
        <taxon>Vertebrata</taxon>
        <taxon>Euteleostomi</taxon>
        <taxon>Actinopterygii</taxon>
        <taxon>Neopterygii</taxon>
        <taxon>Teleostei</taxon>
        <taxon>Ostariophysi</taxon>
        <taxon>Cypriniformes</taxon>
        <taxon>Nemacheilidae</taxon>
        <taxon>Triplophysa</taxon>
    </lineage>
</organism>
<comment type="caution">
    <text evidence="1">The sequence shown here is derived from an EMBL/GenBank/DDBJ whole genome shotgun (WGS) entry which is preliminary data.</text>
</comment>
<dbReference type="EMBL" id="JAFHDT010000001">
    <property type="protein sequence ID" value="KAI7814069.1"/>
    <property type="molecule type" value="Genomic_DNA"/>
</dbReference>
<dbReference type="AlphaFoldDB" id="A0A9W7X5E0"/>
<proteinExistence type="predicted"/>